<dbReference type="InterPro" id="IPR001810">
    <property type="entry name" value="F-box_dom"/>
</dbReference>
<dbReference type="AlphaFoldDB" id="A0A6A5ZGV1"/>
<reference evidence="2" key="1">
    <citation type="journal article" date="2020" name="Stud. Mycol.">
        <title>101 Dothideomycetes genomes: a test case for predicting lifestyles and emergence of pathogens.</title>
        <authorList>
            <person name="Haridas S."/>
            <person name="Albert R."/>
            <person name="Binder M."/>
            <person name="Bloem J."/>
            <person name="Labutti K."/>
            <person name="Salamov A."/>
            <person name="Andreopoulos B."/>
            <person name="Baker S."/>
            <person name="Barry K."/>
            <person name="Bills G."/>
            <person name="Bluhm B."/>
            <person name="Cannon C."/>
            <person name="Castanera R."/>
            <person name="Culley D."/>
            <person name="Daum C."/>
            <person name="Ezra D."/>
            <person name="Gonzalez J."/>
            <person name="Henrissat B."/>
            <person name="Kuo A."/>
            <person name="Liang C."/>
            <person name="Lipzen A."/>
            <person name="Lutzoni F."/>
            <person name="Magnuson J."/>
            <person name="Mondo S."/>
            <person name="Nolan M."/>
            <person name="Ohm R."/>
            <person name="Pangilinan J."/>
            <person name="Park H.-J."/>
            <person name="Ramirez L."/>
            <person name="Alfaro M."/>
            <person name="Sun H."/>
            <person name="Tritt A."/>
            <person name="Yoshinaga Y."/>
            <person name="Zwiers L.-H."/>
            <person name="Turgeon B."/>
            <person name="Goodwin S."/>
            <person name="Spatafora J."/>
            <person name="Crous P."/>
            <person name="Grigoriev I."/>
        </authorList>
    </citation>
    <scope>NUCLEOTIDE SEQUENCE</scope>
    <source>
        <strain evidence="2">CBS 627.86</strain>
    </source>
</reference>
<organism evidence="2 3">
    <name type="scientific">Lophiotrema nucula</name>
    <dbReference type="NCBI Taxonomy" id="690887"/>
    <lineage>
        <taxon>Eukaryota</taxon>
        <taxon>Fungi</taxon>
        <taxon>Dikarya</taxon>
        <taxon>Ascomycota</taxon>
        <taxon>Pezizomycotina</taxon>
        <taxon>Dothideomycetes</taxon>
        <taxon>Pleosporomycetidae</taxon>
        <taxon>Pleosporales</taxon>
        <taxon>Lophiotremataceae</taxon>
        <taxon>Lophiotrema</taxon>
    </lineage>
</organism>
<evidence type="ECO:0000313" key="3">
    <source>
        <dbReference type="Proteomes" id="UP000799770"/>
    </source>
</evidence>
<evidence type="ECO:0000259" key="1">
    <source>
        <dbReference type="PROSITE" id="PS50181"/>
    </source>
</evidence>
<dbReference type="EMBL" id="ML977318">
    <property type="protein sequence ID" value="KAF2117987.1"/>
    <property type="molecule type" value="Genomic_DNA"/>
</dbReference>
<dbReference type="PROSITE" id="PS50181">
    <property type="entry name" value="FBOX"/>
    <property type="match status" value="1"/>
</dbReference>
<gene>
    <name evidence="2" type="ORF">BDV96DRAFT_407215</name>
</gene>
<dbReference type="Proteomes" id="UP000799770">
    <property type="component" value="Unassembled WGS sequence"/>
</dbReference>
<accession>A0A6A5ZGV1</accession>
<keyword evidence="3" id="KW-1185">Reference proteome</keyword>
<proteinExistence type="predicted"/>
<name>A0A6A5ZGV1_9PLEO</name>
<feature type="domain" description="F-box" evidence="1">
    <location>
        <begin position="1"/>
        <end position="46"/>
    </location>
</feature>
<evidence type="ECO:0000313" key="2">
    <source>
        <dbReference type="EMBL" id="KAF2117987.1"/>
    </source>
</evidence>
<sequence length="530" mass="59298">MSLFTKLPAELRDPILLCCDSTDLANLTLCSRALRTLITPYLYRTVPVILSDGLLNAPMVSLFHRSLDRNPQLGTFVRKLEIQIRNRARIPRSRGRERFYDTGLGETVLGYVLRSAGHEGKITTKKFEHPIESILDKCTDLRRFIIGDRSQYDYFTYALEYQPTNANADVKHPADPQDMTSRSSVDQNAVATGLGRGANTHRRLKSVTISHSGNERLCFPFDSLPALLLHPGLEHLTLDNLTEDCSKLVGGQTSIAAHISDLCRQVSPPKGLYRDPEPSSITRLSLVATQMAPRSLRTILAMTPRLRYLKYDFWLDCQYQASSTMALSVPDLNLALGKITDTLQSLSLSIKLFHLPRRYADGTGGEFRWLGNFASSDSEEAPSSSSGLKYLDLHAFSSLHFLEIDPLLPLFYGQHRLTAPARLATLLPRSLEQLFVIDSVERVAGCAEELSWTGEDMFRVLSSYALDVGSTAFRKLKLDVQSVQESWGSEQIQGLKTAYHEAGLECEVLSDWIVPLSLDPRYPLILAHHC</sequence>
<protein>
    <recommendedName>
        <fullName evidence="1">F-box domain-containing protein</fullName>
    </recommendedName>
</protein>